<feature type="transmembrane region" description="Helical" evidence="1">
    <location>
        <begin position="188"/>
        <end position="211"/>
    </location>
</feature>
<gene>
    <name evidence="2" type="ORF">ARMGADRAFT_1059233</name>
</gene>
<evidence type="ECO:0000313" key="3">
    <source>
        <dbReference type="Proteomes" id="UP000217790"/>
    </source>
</evidence>
<feature type="transmembrane region" description="Helical" evidence="1">
    <location>
        <begin position="119"/>
        <end position="140"/>
    </location>
</feature>
<reference evidence="3" key="1">
    <citation type="journal article" date="2017" name="Nat. Ecol. Evol.">
        <title>Genome expansion and lineage-specific genetic innovations in the forest pathogenic fungi Armillaria.</title>
        <authorList>
            <person name="Sipos G."/>
            <person name="Prasanna A.N."/>
            <person name="Walter M.C."/>
            <person name="O'Connor E."/>
            <person name="Balint B."/>
            <person name="Krizsan K."/>
            <person name="Kiss B."/>
            <person name="Hess J."/>
            <person name="Varga T."/>
            <person name="Slot J."/>
            <person name="Riley R."/>
            <person name="Boka B."/>
            <person name="Rigling D."/>
            <person name="Barry K."/>
            <person name="Lee J."/>
            <person name="Mihaltcheva S."/>
            <person name="LaButti K."/>
            <person name="Lipzen A."/>
            <person name="Waldron R."/>
            <person name="Moloney N.M."/>
            <person name="Sperisen C."/>
            <person name="Kredics L."/>
            <person name="Vagvoelgyi C."/>
            <person name="Patrignani A."/>
            <person name="Fitzpatrick D."/>
            <person name="Nagy I."/>
            <person name="Doyle S."/>
            <person name="Anderson J.B."/>
            <person name="Grigoriev I.V."/>
            <person name="Gueldener U."/>
            <person name="Muensterkoetter M."/>
            <person name="Nagy L.G."/>
        </authorList>
    </citation>
    <scope>NUCLEOTIDE SEQUENCE [LARGE SCALE GENOMIC DNA]</scope>
    <source>
        <strain evidence="3">Ar21-2</strain>
    </source>
</reference>
<dbReference type="Proteomes" id="UP000217790">
    <property type="component" value="Unassembled WGS sequence"/>
</dbReference>
<keyword evidence="3" id="KW-1185">Reference proteome</keyword>
<sequence length="340" mass="37552">MSLSSGGFDTTLQGEQFVQFRDGKLNTAIELALLHGIYTGIVSVALWNIFNNKFRSIGQVGMVASIISLYIATTINFSLNWESRHDVIVAFKIFFSVSGTGKIHAIYEELEVRTSEVPGIDITVAVSTVIADSIMIWRCWIVWGRRWLVVLVPILCLISGFVCQIWVIVFRLYIPVVSRSDKLYKSLLVTYISCILATTLWCTILIVIRILTVTRGVNSRLGDYHHIIEVLVESSALHSVALIIYIALEASNNVASVYIDTLAAITMGVTPTVLAGRVAAGHARPDDSWEGGIISSLRFEAHPQADAETCSQFDSLVDNDLEALSIQVDEPEETRAEKSI</sequence>
<dbReference type="OrthoDB" id="2756618at2759"/>
<keyword evidence="1" id="KW-0472">Membrane</keyword>
<evidence type="ECO:0000256" key="1">
    <source>
        <dbReference type="SAM" id="Phobius"/>
    </source>
</evidence>
<name>A0A2H3EER1_ARMGA</name>
<protein>
    <submittedName>
        <fullName evidence="2">Uncharacterized protein</fullName>
    </submittedName>
</protein>
<accession>A0A2H3EER1</accession>
<organism evidence="2 3">
    <name type="scientific">Armillaria gallica</name>
    <name type="common">Bulbous honey fungus</name>
    <name type="synonym">Armillaria bulbosa</name>
    <dbReference type="NCBI Taxonomy" id="47427"/>
    <lineage>
        <taxon>Eukaryota</taxon>
        <taxon>Fungi</taxon>
        <taxon>Dikarya</taxon>
        <taxon>Basidiomycota</taxon>
        <taxon>Agaricomycotina</taxon>
        <taxon>Agaricomycetes</taxon>
        <taxon>Agaricomycetidae</taxon>
        <taxon>Agaricales</taxon>
        <taxon>Marasmiineae</taxon>
        <taxon>Physalacriaceae</taxon>
        <taxon>Armillaria</taxon>
    </lineage>
</organism>
<proteinExistence type="predicted"/>
<feature type="transmembrane region" description="Helical" evidence="1">
    <location>
        <begin position="147"/>
        <end position="168"/>
    </location>
</feature>
<feature type="transmembrane region" description="Helical" evidence="1">
    <location>
        <begin position="56"/>
        <end position="75"/>
    </location>
</feature>
<keyword evidence="1" id="KW-1133">Transmembrane helix</keyword>
<evidence type="ECO:0000313" key="2">
    <source>
        <dbReference type="EMBL" id="PBK98883.1"/>
    </source>
</evidence>
<dbReference type="AlphaFoldDB" id="A0A2H3EER1"/>
<dbReference type="InParanoid" id="A0A2H3EER1"/>
<feature type="transmembrane region" description="Helical" evidence="1">
    <location>
        <begin position="31"/>
        <end position="50"/>
    </location>
</feature>
<dbReference type="EMBL" id="KZ293647">
    <property type="protein sequence ID" value="PBK98883.1"/>
    <property type="molecule type" value="Genomic_DNA"/>
</dbReference>
<keyword evidence="1" id="KW-0812">Transmembrane</keyword>